<evidence type="ECO:0000259" key="2">
    <source>
        <dbReference type="Pfam" id="PF03496"/>
    </source>
</evidence>
<dbReference type="PROSITE" id="PS51996">
    <property type="entry name" value="TR_MART"/>
    <property type="match status" value="1"/>
</dbReference>
<evidence type="ECO:0000313" key="4">
    <source>
        <dbReference type="Proteomes" id="UP000018872"/>
    </source>
</evidence>
<dbReference type="AlphaFoldDB" id="W2CE70"/>
<dbReference type="Pfam" id="PF03496">
    <property type="entry name" value="ADPrib_exo_Tox"/>
    <property type="match status" value="1"/>
</dbReference>
<dbReference type="SUPFAM" id="SSF56399">
    <property type="entry name" value="ADP-ribosylation"/>
    <property type="match status" value="1"/>
</dbReference>
<accession>W2CE70</accession>
<evidence type="ECO:0000313" key="3">
    <source>
        <dbReference type="EMBL" id="ETK05534.1"/>
    </source>
</evidence>
<name>W2CE70_9BACT</name>
<sequence>MHFSDRKHILRLAAQQEDIKRIFDRFAREAGAQLERWTPKAAPGIIHPSDVWLHNRVAEKRIEKLLDQLHTDLVANIDANTRAAWEDSNRKVDEMIRNFIADIPLSETFRRGMFTRNAEGLRAFMQRKHAGMNLSDRIWSVVEGARENMEFYLASGIAEGRPATLLSQDIRYILKEPDKRFRRVRNAEGKLVMSQPMKDYHPGRGVYRSSYMNALRVGATETNIAYHESDHQRWQSLDFVLGVQVERSGTSAKPCPVCDAMKGTYPKGFKFLPWHPFCICHATPVMLSGQEFTDYLVTGRMPAGRVLRDMPASALEYVEQHPSYRTSYSYLHNVPFFDKEAAANVSGGGAPAKPSRPEKTAWQKEDIQRRWNTRVSTNRHAATLEAIATDFADVPSITLLGGKVSGRIAAGADPSEVDALMARLRHKIEVKKAWEDRRDTNYLSVLLDNVPEYKKKFGSDALHTVYDSVKEKIAGWEKLPLDKQLKKAKFEAIEFFGSNKYGAQKKYATWEVARDAYKKHCALLEYKIAKQEVEWDTLHAFGYAMTTKSKNVKMLASELESLLNANAPLDTLQTKASEFKSAVDKLEAAKAARAAKTVKGSLGSDVYTQARKDAALWDKTGGQKADDMLIGTASKNWMKAPAIEKDMIYDYSKHYCDVNEPLQGRKYENPQTREKFERKVNAITSYIERNALPEDMWFTRGDSGLDVIASRIRFAGGEMPSKLDDLVGMTMQEGGFLSTGSRKWSGYYHKPVVLNIYAPKGTRAAYIEPISYYGAEFLGLKGGGRGWDGKTRFSKFGQEQETLFQRGLKMRITKVYRSKTAYGNQIFIDCEVVGQEFRDLSKIKDVNIGY</sequence>
<dbReference type="GO" id="GO:0005576">
    <property type="term" value="C:extracellular region"/>
    <property type="evidence" value="ECO:0007669"/>
    <property type="project" value="InterPro"/>
</dbReference>
<gene>
    <name evidence="3" type="ORF">T229_02825</name>
</gene>
<feature type="domain" description="ADP ribosyltransferase" evidence="2">
    <location>
        <begin position="635"/>
        <end position="831"/>
    </location>
</feature>
<organism evidence="3 4">
    <name type="scientific">Tannerella sp. oral taxon BU063 isolate Cell 5</name>
    <dbReference type="NCBI Taxonomy" id="1410950"/>
    <lineage>
        <taxon>Bacteria</taxon>
        <taxon>Pseudomonadati</taxon>
        <taxon>Bacteroidota</taxon>
        <taxon>Bacteroidia</taxon>
        <taxon>Bacteroidales</taxon>
        <taxon>Tannerellaceae</taxon>
        <taxon>Tannerella</taxon>
    </lineage>
</organism>
<evidence type="ECO:0000256" key="1">
    <source>
        <dbReference type="SAM" id="MobiDB-lite"/>
    </source>
</evidence>
<dbReference type="InterPro" id="IPR003540">
    <property type="entry name" value="ADP-ribosyltransferase"/>
</dbReference>
<feature type="region of interest" description="Disordered" evidence="1">
    <location>
        <begin position="345"/>
        <end position="364"/>
    </location>
</feature>
<reference evidence="3 4" key="1">
    <citation type="submission" date="2013-11" db="EMBL/GenBank/DDBJ databases">
        <title>Single cell genomics of uncultured Tannerella BU063 (oral taxon 286).</title>
        <authorList>
            <person name="Beall C.J."/>
            <person name="Campbell A.G."/>
            <person name="Griffen A.L."/>
            <person name="Podar M."/>
            <person name="Leys E.J."/>
        </authorList>
    </citation>
    <scope>NUCLEOTIDE SEQUENCE [LARGE SCALE GENOMIC DNA]</scope>
    <source>
        <strain evidence="3">Cell 5</strain>
    </source>
</reference>
<comment type="caution">
    <text evidence="3">The sequence shown here is derived from an EMBL/GenBank/DDBJ whole genome shotgun (WGS) entry which is preliminary data.</text>
</comment>
<feature type="compositionally biased region" description="Basic and acidic residues" evidence="1">
    <location>
        <begin position="355"/>
        <end position="364"/>
    </location>
</feature>
<protein>
    <recommendedName>
        <fullName evidence="2">ADP ribosyltransferase domain-containing protein</fullName>
    </recommendedName>
</protein>
<dbReference type="EMBL" id="AYYC01000505">
    <property type="protein sequence ID" value="ETK05534.1"/>
    <property type="molecule type" value="Genomic_DNA"/>
</dbReference>
<proteinExistence type="predicted"/>
<dbReference type="Gene3D" id="3.90.176.10">
    <property type="entry name" value="Toxin ADP-ribosyltransferase, Chain A, domain 1"/>
    <property type="match status" value="1"/>
</dbReference>
<dbReference type="PATRIC" id="fig|1410950.3.peg.200"/>
<dbReference type="Proteomes" id="UP000018872">
    <property type="component" value="Unassembled WGS sequence"/>
</dbReference>